<dbReference type="PANTHER" id="PTHR11571">
    <property type="entry name" value="GLUTATHIONE S-TRANSFERASE"/>
    <property type="match status" value="1"/>
</dbReference>
<dbReference type="InterPro" id="IPR004045">
    <property type="entry name" value="Glutathione_S-Trfase_N"/>
</dbReference>
<dbReference type="InterPro" id="IPR050213">
    <property type="entry name" value="GST_superfamily"/>
</dbReference>
<feature type="domain" description="GST C-terminal" evidence="2">
    <location>
        <begin position="358"/>
        <end position="490"/>
    </location>
</feature>
<dbReference type="InterPro" id="IPR004046">
    <property type="entry name" value="GST_C"/>
</dbReference>
<feature type="domain" description="GST N-terminal" evidence="1">
    <location>
        <begin position="28"/>
        <end position="110"/>
    </location>
</feature>
<keyword evidence="4" id="KW-1185">Reference proteome</keyword>
<name>A0A9P8BST8_9FUNG</name>
<dbReference type="Gene3D" id="3.40.30.10">
    <property type="entry name" value="Glutaredoxin"/>
    <property type="match status" value="2"/>
</dbReference>
<dbReference type="InterPro" id="IPR010987">
    <property type="entry name" value="Glutathione-S-Trfase_C-like"/>
</dbReference>
<dbReference type="SUPFAM" id="SSF47616">
    <property type="entry name" value="GST C-terminal domain-like"/>
    <property type="match status" value="2"/>
</dbReference>
<dbReference type="PANTHER" id="PTHR11571:SF150">
    <property type="entry name" value="GLUTATHIONE S-TRANSFERASE"/>
    <property type="match status" value="1"/>
</dbReference>
<feature type="domain" description="GST N-terminal" evidence="1">
    <location>
        <begin position="274"/>
        <end position="356"/>
    </location>
</feature>
<organism evidence="3 4">
    <name type="scientific">Linnemannia hyalina</name>
    <dbReference type="NCBI Taxonomy" id="64524"/>
    <lineage>
        <taxon>Eukaryota</taxon>
        <taxon>Fungi</taxon>
        <taxon>Fungi incertae sedis</taxon>
        <taxon>Mucoromycota</taxon>
        <taxon>Mortierellomycotina</taxon>
        <taxon>Mortierellomycetes</taxon>
        <taxon>Mortierellales</taxon>
        <taxon>Mortierellaceae</taxon>
        <taxon>Linnemannia</taxon>
    </lineage>
</organism>
<evidence type="ECO:0000313" key="3">
    <source>
        <dbReference type="EMBL" id="KAG9066578.1"/>
    </source>
</evidence>
<feature type="domain" description="GST C-terminal" evidence="2">
    <location>
        <begin position="112"/>
        <end position="244"/>
    </location>
</feature>
<dbReference type="GO" id="GO:0006749">
    <property type="term" value="P:glutathione metabolic process"/>
    <property type="evidence" value="ECO:0007669"/>
    <property type="project" value="TreeGrafter"/>
</dbReference>
<evidence type="ECO:0000259" key="1">
    <source>
        <dbReference type="PROSITE" id="PS50404"/>
    </source>
</evidence>
<comment type="caution">
    <text evidence="3">The sequence shown here is derived from an EMBL/GenBank/DDBJ whole genome shotgun (WGS) entry which is preliminary data.</text>
</comment>
<reference evidence="3" key="1">
    <citation type="submission" date="2021-06" db="EMBL/GenBank/DDBJ databases">
        <title>Genome Sequence of Mortierella hyaline Strain SCG-10, a Cold-Adapted, Nitrate-Reducing Fungus Isolated from Soil in Minnesota, USA.</title>
        <authorList>
            <person name="Aldossari N."/>
        </authorList>
    </citation>
    <scope>NUCLEOTIDE SEQUENCE</scope>
    <source>
        <strain evidence="3">SCG-10</strain>
    </source>
</reference>
<dbReference type="SUPFAM" id="SSF52833">
    <property type="entry name" value="Thioredoxin-like"/>
    <property type="match status" value="2"/>
</dbReference>
<dbReference type="PROSITE" id="PS50404">
    <property type="entry name" value="GST_NTER"/>
    <property type="match status" value="2"/>
</dbReference>
<dbReference type="AlphaFoldDB" id="A0A9P8BST8"/>
<dbReference type="EMBL" id="JAHRHY010000009">
    <property type="protein sequence ID" value="KAG9066578.1"/>
    <property type="molecule type" value="Genomic_DNA"/>
</dbReference>
<dbReference type="Pfam" id="PF14497">
    <property type="entry name" value="GST_C_3"/>
    <property type="match status" value="2"/>
</dbReference>
<dbReference type="PROSITE" id="PS50405">
    <property type="entry name" value="GST_CTER"/>
    <property type="match status" value="2"/>
</dbReference>
<dbReference type="Gene3D" id="1.20.1050.10">
    <property type="match status" value="2"/>
</dbReference>
<accession>A0A9P8BST8</accession>
<dbReference type="Proteomes" id="UP000707451">
    <property type="component" value="Unassembled WGS sequence"/>
</dbReference>
<dbReference type="InterPro" id="IPR036249">
    <property type="entry name" value="Thioredoxin-like_sf"/>
</dbReference>
<gene>
    <name evidence="3" type="primary">GSTS1_5</name>
    <name evidence="3" type="ORF">KI688_012486</name>
</gene>
<protein>
    <submittedName>
        <fullName evidence="3">Glutathione S-transferase S1</fullName>
    </submittedName>
</protein>
<dbReference type="OrthoDB" id="414243at2759"/>
<proteinExistence type="predicted"/>
<dbReference type="InterPro" id="IPR036282">
    <property type="entry name" value="Glutathione-S-Trfase_C_sf"/>
</dbReference>
<dbReference type="GO" id="GO:0004364">
    <property type="term" value="F:glutathione transferase activity"/>
    <property type="evidence" value="ECO:0007669"/>
    <property type="project" value="TreeGrafter"/>
</dbReference>
<sequence length="506" mass="58095">MSDSHARRLYLNGASAEENSKTLMAPETTFRIVYWDISCIAATARDMLAYGNATWTDENHIQTNDWYGKIATPYKVLPLLNVIAPDGKELVLSESIVIDQYLAKKFNLLGNNDYEEWTIKAHYSNIHYLRERSLMTMTWTWADKRAEALELFLEKTLPNFIVNHEFHLRGNGSNGHYVGDRLSLADIHLVNVMDHFSQLPNGERFTAQLEKSELLTKVRQNVESNPQIAAWRKSEEWERFRKGSIMLTTTINRRSFNNNVSSEENARILTDPNPTYRLMYFDCASVAATARDILAFGKANWTNQCPTDAEWDDNKFPTPYRLMPLLNVIASDGKEAFLAESIVIDHYLAKKFNLLGNNEWEEQTIKAHYNNIHYLRERSFMCVTWTYADKRKVALEKFMKSTLPAFIADHEFHLKENGSNGHYIGNKLSLADIHLVNVMDHFSHLPTGNMIAAEFAKSELLSKVRENVEANTEIAAWRSTDEWKQLAYQSVVGYSITAVPEEEGEA</sequence>
<evidence type="ECO:0000259" key="2">
    <source>
        <dbReference type="PROSITE" id="PS50405"/>
    </source>
</evidence>
<evidence type="ECO:0000313" key="4">
    <source>
        <dbReference type="Proteomes" id="UP000707451"/>
    </source>
</evidence>